<dbReference type="GO" id="GO:0046872">
    <property type="term" value="F:metal ion binding"/>
    <property type="evidence" value="ECO:0007669"/>
    <property type="project" value="UniProtKB-KW"/>
</dbReference>
<accession>A0A8H6XVE3</accession>
<name>A0A8H6XVE3_9AGAR</name>
<dbReference type="InterPro" id="IPR034686">
    <property type="entry name" value="Terpene_cyclase-like_2"/>
</dbReference>
<comment type="similarity">
    <text evidence="2 6">Belongs to the terpene synthase family.</text>
</comment>
<evidence type="ECO:0000313" key="8">
    <source>
        <dbReference type="Proteomes" id="UP000620124"/>
    </source>
</evidence>
<dbReference type="Proteomes" id="UP000620124">
    <property type="component" value="Unassembled WGS sequence"/>
</dbReference>
<keyword evidence="5 6" id="KW-0456">Lyase</keyword>
<keyword evidence="3 6" id="KW-0479">Metal-binding</keyword>
<evidence type="ECO:0000256" key="3">
    <source>
        <dbReference type="ARBA" id="ARBA00022723"/>
    </source>
</evidence>
<comment type="caution">
    <text evidence="7">The sequence shown here is derived from an EMBL/GenBank/DDBJ whole genome shotgun (WGS) entry which is preliminary data.</text>
</comment>
<evidence type="ECO:0000256" key="5">
    <source>
        <dbReference type="ARBA" id="ARBA00023239"/>
    </source>
</evidence>
<dbReference type="GO" id="GO:0010333">
    <property type="term" value="F:terpene synthase activity"/>
    <property type="evidence" value="ECO:0007669"/>
    <property type="project" value="InterPro"/>
</dbReference>
<protein>
    <recommendedName>
        <fullName evidence="6">Terpene synthase</fullName>
        <ecNumber evidence="6">4.2.3.-</ecNumber>
    </recommendedName>
</protein>
<reference evidence="7" key="1">
    <citation type="submission" date="2020-05" db="EMBL/GenBank/DDBJ databases">
        <title>Mycena genomes resolve the evolution of fungal bioluminescence.</title>
        <authorList>
            <person name="Tsai I.J."/>
        </authorList>
    </citation>
    <scope>NUCLEOTIDE SEQUENCE</scope>
    <source>
        <strain evidence="7">CCC161011</strain>
    </source>
</reference>
<sequence length="336" mass="38351">MGFMFNFAMNNVLITLPDLESHCPFPHRTNRYRKLASARTKRWFFNGDNTLHHKQWESFKGLNPALLAAACYPEAGYPQLQLCSDFMLYLFFLDNLSDELGKGDTVAVANLVLNCFYHAYTFPSNTRIAVMSKDIGRRIQQTSTPGVYRRFVETFDLLFQSVRDQAIHRESGIIPTVEEYMRLRRDTAACKPCWAVIEYANNLDIPDHVMNNPVVRGLENAANDLVAWSNDIFSYSVEQSKGDTHNMVAVVMHHNGLDLPAAVEFVGDLCKDAMARFTSQKKELPTWGTEIDRDVSKYVQGLADWISGILYWSFETERYFGKAVKTVKATKVVRLS</sequence>
<dbReference type="EMBL" id="JACAZI010000011">
    <property type="protein sequence ID" value="KAF7348888.1"/>
    <property type="molecule type" value="Genomic_DNA"/>
</dbReference>
<keyword evidence="8" id="KW-1185">Reference proteome</keyword>
<dbReference type="PANTHER" id="PTHR35201:SF4">
    <property type="entry name" value="BETA-PINACENE SYNTHASE-RELATED"/>
    <property type="match status" value="1"/>
</dbReference>
<keyword evidence="4 6" id="KW-0460">Magnesium</keyword>
<dbReference type="InterPro" id="IPR008949">
    <property type="entry name" value="Isoprenoid_synthase_dom_sf"/>
</dbReference>
<comment type="cofactor">
    <cofactor evidence="1 6">
        <name>Mg(2+)</name>
        <dbReference type="ChEBI" id="CHEBI:18420"/>
    </cofactor>
</comment>
<organism evidence="7 8">
    <name type="scientific">Mycena venus</name>
    <dbReference type="NCBI Taxonomy" id="2733690"/>
    <lineage>
        <taxon>Eukaryota</taxon>
        <taxon>Fungi</taxon>
        <taxon>Dikarya</taxon>
        <taxon>Basidiomycota</taxon>
        <taxon>Agaricomycotina</taxon>
        <taxon>Agaricomycetes</taxon>
        <taxon>Agaricomycetidae</taxon>
        <taxon>Agaricales</taxon>
        <taxon>Marasmiineae</taxon>
        <taxon>Mycenaceae</taxon>
        <taxon>Mycena</taxon>
    </lineage>
</organism>
<dbReference type="Gene3D" id="1.10.600.10">
    <property type="entry name" value="Farnesyl Diphosphate Synthase"/>
    <property type="match status" value="1"/>
</dbReference>
<proteinExistence type="inferred from homology"/>
<dbReference type="PANTHER" id="PTHR35201">
    <property type="entry name" value="TERPENE SYNTHASE"/>
    <property type="match status" value="1"/>
</dbReference>
<dbReference type="AlphaFoldDB" id="A0A8H6XVE3"/>
<dbReference type="GO" id="GO:0008299">
    <property type="term" value="P:isoprenoid biosynthetic process"/>
    <property type="evidence" value="ECO:0007669"/>
    <property type="project" value="UniProtKB-ARBA"/>
</dbReference>
<evidence type="ECO:0000256" key="4">
    <source>
        <dbReference type="ARBA" id="ARBA00022842"/>
    </source>
</evidence>
<dbReference type="SFLD" id="SFLDS00005">
    <property type="entry name" value="Isoprenoid_Synthase_Type_I"/>
    <property type="match status" value="1"/>
</dbReference>
<dbReference type="SUPFAM" id="SSF48576">
    <property type="entry name" value="Terpenoid synthases"/>
    <property type="match status" value="1"/>
</dbReference>
<evidence type="ECO:0000256" key="6">
    <source>
        <dbReference type="RuleBase" id="RU366034"/>
    </source>
</evidence>
<dbReference type="EC" id="4.2.3.-" evidence="6"/>
<evidence type="ECO:0000256" key="1">
    <source>
        <dbReference type="ARBA" id="ARBA00001946"/>
    </source>
</evidence>
<evidence type="ECO:0000256" key="2">
    <source>
        <dbReference type="ARBA" id="ARBA00006333"/>
    </source>
</evidence>
<gene>
    <name evidence="7" type="ORF">MVEN_01409000</name>
</gene>
<dbReference type="OrthoDB" id="2861623at2759"/>
<dbReference type="Pfam" id="PF19086">
    <property type="entry name" value="Terpene_syn_C_2"/>
    <property type="match status" value="1"/>
</dbReference>
<dbReference type="SFLD" id="SFLDG01020">
    <property type="entry name" value="Terpene_Cyclase_Like_2"/>
    <property type="match status" value="1"/>
</dbReference>
<evidence type="ECO:0000313" key="7">
    <source>
        <dbReference type="EMBL" id="KAF7348888.1"/>
    </source>
</evidence>